<dbReference type="InterPro" id="IPR002044">
    <property type="entry name" value="CBM20"/>
</dbReference>
<name>A0A8J2RHX6_9CRUS</name>
<dbReference type="FunFam" id="3.20.20.190:FF:000041">
    <property type="entry name" value="Glycerophosphocholine phosphodiesterase GPCPD1"/>
    <property type="match status" value="1"/>
</dbReference>
<evidence type="ECO:0000313" key="4">
    <source>
        <dbReference type="EMBL" id="CAH0102339.1"/>
    </source>
</evidence>
<dbReference type="InterPro" id="IPR013784">
    <property type="entry name" value="Carb-bd-like_fold"/>
</dbReference>
<dbReference type="OrthoDB" id="1058301at2759"/>
<dbReference type="GO" id="GO:0046475">
    <property type="term" value="P:glycerophospholipid catabolic process"/>
    <property type="evidence" value="ECO:0007669"/>
    <property type="project" value="TreeGrafter"/>
</dbReference>
<sequence>MFGREWNFRVTLRTTPGECVGVVGNCHQLGNWNHQNGILLTKSIVNSSDGNEIWQGSTQLPVDQEVHFRYFTCIVLDHHLEEDNEGNGRVLIMRRWETNISPRIIRINSSQNDLIHIDVFGTYNGETRVDRGWLTKETVVQLKLYNDPIRMWKKSLHGKSFRVKVTPVDVDFPCSNSVSRDSGVDESWDVQDVRNAVKSWPLIEVAAMSNTDCEFQLQQQFGQLMDRGSYLIFQAQVTRPEAVTFLVDFYAHNSSGGDSPAEHIGFCYVLQNNMTQSEGSATVPITSPKHLAIGQLKVDYLIVRPMNGFDCDMSVSFARHWKHSWRGLEVGHRGAGSSFKEALKSCSSIRENTIASLAHAANHGADMIEFDVQLSKDMVPVIYHDFYVYTAMMRKLGKDAGGNGASEGPLDMLHLPIKELTLAQLQKLKIYHVKENSRVPKLADDDFDDHQPFPTLQRALEHLDPHVGFNIEIKWTMQLKDGSFELNNPFELNLYLDTILKPVLLYGGSRKIVFSCFHPDICTMLRMKQNKYPVMFLTQGITAKFDDYHDPRTHNIPTGVNFVLSIGILGLCVHSEDILRDPTQVALVQSRGLILFCWGEDNNDQATIRYLKNLGLNGIIYDKIDVHSAKETKESIFLVEARQEQKELIKIASSTSSSS</sequence>
<evidence type="ECO:0000256" key="1">
    <source>
        <dbReference type="ARBA" id="ARBA00022801"/>
    </source>
</evidence>
<dbReference type="Gene3D" id="3.20.20.190">
    <property type="entry name" value="Phosphatidylinositol (PI) phosphodiesterase"/>
    <property type="match status" value="1"/>
</dbReference>
<dbReference type="Pfam" id="PF25329">
    <property type="entry name" value="C2_GDE1"/>
    <property type="match status" value="1"/>
</dbReference>
<proteinExistence type="predicted"/>
<dbReference type="InterPro" id="IPR013783">
    <property type="entry name" value="Ig-like_fold"/>
</dbReference>
<evidence type="ECO:0000259" key="3">
    <source>
        <dbReference type="PROSITE" id="PS51704"/>
    </source>
</evidence>
<dbReference type="SUPFAM" id="SSF49452">
    <property type="entry name" value="Starch-binding domain-like"/>
    <property type="match status" value="1"/>
</dbReference>
<dbReference type="InterPro" id="IPR057506">
    <property type="entry name" value="C2_GPCPD1"/>
</dbReference>
<evidence type="ECO:0000259" key="2">
    <source>
        <dbReference type="PROSITE" id="PS51166"/>
    </source>
</evidence>
<dbReference type="Proteomes" id="UP000789390">
    <property type="component" value="Unassembled WGS sequence"/>
</dbReference>
<organism evidence="4 5">
    <name type="scientific">Daphnia galeata</name>
    <dbReference type="NCBI Taxonomy" id="27404"/>
    <lineage>
        <taxon>Eukaryota</taxon>
        <taxon>Metazoa</taxon>
        <taxon>Ecdysozoa</taxon>
        <taxon>Arthropoda</taxon>
        <taxon>Crustacea</taxon>
        <taxon>Branchiopoda</taxon>
        <taxon>Diplostraca</taxon>
        <taxon>Cladocera</taxon>
        <taxon>Anomopoda</taxon>
        <taxon>Daphniidae</taxon>
        <taxon>Daphnia</taxon>
    </lineage>
</organism>
<dbReference type="GO" id="GO:0047389">
    <property type="term" value="F:glycerophosphocholine phosphodiesterase activity"/>
    <property type="evidence" value="ECO:0007669"/>
    <property type="project" value="TreeGrafter"/>
</dbReference>
<dbReference type="EMBL" id="CAKKLH010000079">
    <property type="protein sequence ID" value="CAH0102339.1"/>
    <property type="molecule type" value="Genomic_DNA"/>
</dbReference>
<gene>
    <name evidence="4" type="ORF">DGAL_LOCUS4734</name>
</gene>
<reference evidence="4" key="1">
    <citation type="submission" date="2021-11" db="EMBL/GenBank/DDBJ databases">
        <authorList>
            <person name="Schell T."/>
        </authorList>
    </citation>
    <scope>NUCLEOTIDE SEQUENCE</scope>
    <source>
        <strain evidence="4">M5</strain>
    </source>
</reference>
<dbReference type="Pfam" id="PF00686">
    <property type="entry name" value="CBM_20"/>
    <property type="match status" value="1"/>
</dbReference>
<feature type="domain" description="CBM20" evidence="2">
    <location>
        <begin position="1"/>
        <end position="125"/>
    </location>
</feature>
<dbReference type="InterPro" id="IPR051578">
    <property type="entry name" value="GDPD"/>
</dbReference>
<accession>A0A8J2RHX6</accession>
<dbReference type="GO" id="GO:2001070">
    <property type="term" value="F:starch binding"/>
    <property type="evidence" value="ECO:0007669"/>
    <property type="project" value="InterPro"/>
</dbReference>
<dbReference type="InterPro" id="IPR030395">
    <property type="entry name" value="GP_PDE_dom"/>
</dbReference>
<dbReference type="PANTHER" id="PTHR22958:SF1">
    <property type="entry name" value="GLYCEROPHOSPHOCHOLINE PHOSPHODIESTERASE GPCPD1"/>
    <property type="match status" value="1"/>
</dbReference>
<dbReference type="SUPFAM" id="SSF51695">
    <property type="entry name" value="PLC-like phosphodiesterases"/>
    <property type="match status" value="1"/>
</dbReference>
<dbReference type="PROSITE" id="PS51704">
    <property type="entry name" value="GP_PDE"/>
    <property type="match status" value="1"/>
</dbReference>
<dbReference type="Pfam" id="PF03009">
    <property type="entry name" value="GDPD"/>
    <property type="match status" value="1"/>
</dbReference>
<comment type="caution">
    <text evidence="4">The sequence shown here is derived from an EMBL/GenBank/DDBJ whole genome shotgun (WGS) entry which is preliminary data.</text>
</comment>
<dbReference type="Gene3D" id="2.60.40.10">
    <property type="entry name" value="Immunoglobulins"/>
    <property type="match status" value="1"/>
</dbReference>
<dbReference type="SMART" id="SM01065">
    <property type="entry name" value="CBM_2"/>
    <property type="match status" value="1"/>
</dbReference>
<feature type="domain" description="GP-PDE" evidence="3">
    <location>
        <begin position="327"/>
        <end position="631"/>
    </location>
</feature>
<dbReference type="PANTHER" id="PTHR22958">
    <property type="entry name" value="GLYCEROPHOSPHORYL DIESTER PHOSPHODIESTERASE"/>
    <property type="match status" value="1"/>
</dbReference>
<keyword evidence="1" id="KW-0378">Hydrolase</keyword>
<evidence type="ECO:0008006" key="6">
    <source>
        <dbReference type="Google" id="ProtNLM"/>
    </source>
</evidence>
<keyword evidence="5" id="KW-1185">Reference proteome</keyword>
<dbReference type="AlphaFoldDB" id="A0A8J2RHX6"/>
<protein>
    <recommendedName>
        <fullName evidence="6">Glycerophosphocholine phosphodiesterase GPCPD1</fullName>
    </recommendedName>
</protein>
<evidence type="ECO:0000313" key="5">
    <source>
        <dbReference type="Proteomes" id="UP000789390"/>
    </source>
</evidence>
<dbReference type="PROSITE" id="PS51166">
    <property type="entry name" value="CBM20"/>
    <property type="match status" value="1"/>
</dbReference>
<dbReference type="InterPro" id="IPR017946">
    <property type="entry name" value="PLC-like_Pdiesterase_TIM-brl"/>
</dbReference>